<name>A0A0E9R311_ANGAN</name>
<accession>A0A0E9R311</accession>
<dbReference type="AlphaFoldDB" id="A0A0E9R311"/>
<protein>
    <submittedName>
        <fullName evidence="1">Uncharacterized protein</fullName>
    </submittedName>
</protein>
<sequence length="20" mass="2321">MSNRFIFTTTLCAFIVLFVP</sequence>
<organism evidence="1">
    <name type="scientific">Anguilla anguilla</name>
    <name type="common">European freshwater eel</name>
    <name type="synonym">Muraena anguilla</name>
    <dbReference type="NCBI Taxonomy" id="7936"/>
    <lineage>
        <taxon>Eukaryota</taxon>
        <taxon>Metazoa</taxon>
        <taxon>Chordata</taxon>
        <taxon>Craniata</taxon>
        <taxon>Vertebrata</taxon>
        <taxon>Euteleostomi</taxon>
        <taxon>Actinopterygii</taxon>
        <taxon>Neopterygii</taxon>
        <taxon>Teleostei</taxon>
        <taxon>Anguilliformes</taxon>
        <taxon>Anguillidae</taxon>
        <taxon>Anguilla</taxon>
    </lineage>
</organism>
<reference evidence="1" key="2">
    <citation type="journal article" date="2015" name="Fish Shellfish Immunol.">
        <title>Early steps in the European eel (Anguilla anguilla)-Vibrio vulnificus interaction in the gills: Role of the RtxA13 toxin.</title>
        <authorList>
            <person name="Callol A."/>
            <person name="Pajuelo D."/>
            <person name="Ebbesson L."/>
            <person name="Teles M."/>
            <person name="MacKenzie S."/>
            <person name="Amaro C."/>
        </authorList>
    </citation>
    <scope>NUCLEOTIDE SEQUENCE</scope>
</reference>
<dbReference type="EMBL" id="GBXM01085737">
    <property type="protein sequence ID" value="JAH22840.1"/>
    <property type="molecule type" value="Transcribed_RNA"/>
</dbReference>
<evidence type="ECO:0000313" key="1">
    <source>
        <dbReference type="EMBL" id="JAH22840.1"/>
    </source>
</evidence>
<proteinExistence type="predicted"/>
<reference evidence="1" key="1">
    <citation type="submission" date="2014-11" db="EMBL/GenBank/DDBJ databases">
        <authorList>
            <person name="Amaro Gonzalez C."/>
        </authorList>
    </citation>
    <scope>NUCLEOTIDE SEQUENCE</scope>
</reference>